<dbReference type="Gene3D" id="3.40.109.10">
    <property type="entry name" value="NADH Oxidase"/>
    <property type="match status" value="2"/>
</dbReference>
<dbReference type="SUPFAM" id="SSF55469">
    <property type="entry name" value="FMN-dependent nitroreductase-like"/>
    <property type="match status" value="1"/>
</dbReference>
<dbReference type="EMBL" id="JANIBJ010000025">
    <property type="protein sequence ID" value="MCQ8105135.1"/>
    <property type="molecule type" value="Genomic_DNA"/>
</dbReference>
<evidence type="ECO:0000313" key="2">
    <source>
        <dbReference type="Proteomes" id="UP001524499"/>
    </source>
</evidence>
<name>A0ABT1TI67_9GAMM</name>
<gene>
    <name evidence="1" type="ORF">NP590_13550</name>
</gene>
<accession>A0ABT1TI67</accession>
<dbReference type="RefSeq" id="WP_256603032.1">
    <property type="nucleotide sequence ID" value="NZ_JANIBJ010000025.1"/>
</dbReference>
<evidence type="ECO:0000313" key="1">
    <source>
        <dbReference type="EMBL" id="MCQ8105135.1"/>
    </source>
</evidence>
<organism evidence="1 2">
    <name type="scientific">Methylomonas subterranea</name>
    <dbReference type="NCBI Taxonomy" id="2952225"/>
    <lineage>
        <taxon>Bacteria</taxon>
        <taxon>Pseudomonadati</taxon>
        <taxon>Pseudomonadota</taxon>
        <taxon>Gammaproteobacteria</taxon>
        <taxon>Methylococcales</taxon>
        <taxon>Methylococcaceae</taxon>
        <taxon>Methylomonas</taxon>
    </lineage>
</organism>
<comment type="caution">
    <text evidence="1">The sequence shown here is derived from an EMBL/GenBank/DDBJ whole genome shotgun (WGS) entry which is preliminary data.</text>
</comment>
<dbReference type="Proteomes" id="UP001524499">
    <property type="component" value="Unassembled WGS sequence"/>
</dbReference>
<keyword evidence="2" id="KW-1185">Reference proteome</keyword>
<sequence>MNKQLINKILEAAVQAPSGDNVQPWRFEVSDDFCRIDLYNRPELDDSYYNYQQVASYIAHGALIENIVIASGHLGCTVKINLFPDQNNANLVATIELGAAKPVDNSLYAAIFARETNRLHYQNNLLLVEDLQKFVEAIKPIEGVSAYFANDRKTIKKLAKVLTLNDRLVFERKDIHGFLFSKIRWNKKQILETRDGMPVGVLGLNTFERLFFPFLRFWWFVNFANYMGLSHIIGVKCWYNCQNVSLIGQLVVKNADCYGFIQAGRAMQRVWLEAARQGLGFQPIVGLPLLIYRAKVNALDKFSEKHRCQIDRAQKKLADLLGMDKSETLIVGFRIGSSRPQETKTLRKVVEFDS</sequence>
<proteinExistence type="predicted"/>
<dbReference type="InterPro" id="IPR000415">
    <property type="entry name" value="Nitroreductase-like"/>
</dbReference>
<evidence type="ECO:0008006" key="3">
    <source>
        <dbReference type="Google" id="ProtNLM"/>
    </source>
</evidence>
<protein>
    <recommendedName>
        <fullName evidence="3">Nitroreductase domain-containing protein</fullName>
    </recommendedName>
</protein>
<reference evidence="1 2" key="1">
    <citation type="submission" date="2022-07" db="EMBL/GenBank/DDBJ databases">
        <title>Methylomonas rivi sp. nov., Methylomonas rosea sp. nov., Methylomonas aureus sp. nov. and Methylomonas subterranea sp. nov., four novel methanotrophs isolated from a freshwater creek and the deep terrestrial subsurface.</title>
        <authorList>
            <person name="Abin C."/>
            <person name="Sankaranarayanan K."/>
            <person name="Garner C."/>
            <person name="Sindelar R."/>
            <person name="Kotary K."/>
            <person name="Garner R."/>
            <person name="Barclay S."/>
            <person name="Lawson P."/>
            <person name="Krumholz L."/>
        </authorList>
    </citation>
    <scope>NUCLEOTIDE SEQUENCE [LARGE SCALE GENOMIC DNA]</scope>
    <source>
        <strain evidence="1 2">SURF-2</strain>
    </source>
</reference>